<protein>
    <submittedName>
        <fullName evidence="8">Chromate transporter</fullName>
    </submittedName>
</protein>
<proteinExistence type="inferred from homology"/>
<keyword evidence="5 7" id="KW-1133">Transmembrane helix</keyword>
<comment type="subcellular location">
    <subcellularLocation>
        <location evidence="1">Cell membrane</location>
        <topology evidence="1">Multi-pass membrane protein</topology>
    </subcellularLocation>
</comment>
<keyword evidence="6 7" id="KW-0472">Membrane</keyword>
<evidence type="ECO:0000256" key="3">
    <source>
        <dbReference type="ARBA" id="ARBA00022475"/>
    </source>
</evidence>
<keyword evidence="4 7" id="KW-0812">Transmembrane</keyword>
<dbReference type="PANTHER" id="PTHR43663">
    <property type="entry name" value="CHROMATE TRANSPORT PROTEIN-RELATED"/>
    <property type="match status" value="1"/>
</dbReference>
<feature type="transmembrane region" description="Helical" evidence="7">
    <location>
        <begin position="23"/>
        <end position="44"/>
    </location>
</feature>
<feature type="transmembrane region" description="Helical" evidence="7">
    <location>
        <begin position="173"/>
        <end position="189"/>
    </location>
</feature>
<dbReference type="Proteomes" id="UP000503017">
    <property type="component" value="Chromosome"/>
</dbReference>
<feature type="transmembrane region" description="Helical" evidence="7">
    <location>
        <begin position="119"/>
        <end position="139"/>
    </location>
</feature>
<dbReference type="InterPro" id="IPR052518">
    <property type="entry name" value="CHR_Transporter"/>
</dbReference>
<dbReference type="AlphaFoldDB" id="A0A6M7WQN8"/>
<sequence>MATAGTLNMSEPEAPSAPSSSQLFWIFTRIALTSFGGGLSGWLLREFVQNRKWMTQEEFLNGLSISQALPGVNVKNMAVWIGYRLLGWRGAIIGFVGIIVPPAIVIVLLGTLFSSLSRYPLTHVALTGAAAAAVGLSLSMGITAARAVPRNAFPIAIMAATFVAVALLHWPLFWVVLAAGFVSVAYAYARAS</sequence>
<dbReference type="PANTHER" id="PTHR43663:SF1">
    <property type="entry name" value="CHROMATE TRANSPORTER"/>
    <property type="match status" value="1"/>
</dbReference>
<feature type="transmembrane region" description="Helical" evidence="7">
    <location>
        <begin position="91"/>
        <end position="113"/>
    </location>
</feature>
<feature type="transmembrane region" description="Helical" evidence="7">
    <location>
        <begin position="151"/>
        <end position="167"/>
    </location>
</feature>
<evidence type="ECO:0000256" key="5">
    <source>
        <dbReference type="ARBA" id="ARBA00022989"/>
    </source>
</evidence>
<comment type="similarity">
    <text evidence="2">Belongs to the chromate ion transporter (CHR) (TC 2.A.51) family.</text>
</comment>
<dbReference type="GO" id="GO:0005886">
    <property type="term" value="C:plasma membrane"/>
    <property type="evidence" value="ECO:0007669"/>
    <property type="project" value="UniProtKB-SubCell"/>
</dbReference>
<dbReference type="EMBL" id="CP033367">
    <property type="protein sequence ID" value="QKD06420.1"/>
    <property type="molecule type" value="Genomic_DNA"/>
</dbReference>
<gene>
    <name evidence="8" type="ORF">EB235_19305</name>
</gene>
<accession>A0A6M7WQN8</accession>
<name>A0A6M7WQN8_RHILI</name>
<evidence type="ECO:0000256" key="1">
    <source>
        <dbReference type="ARBA" id="ARBA00004651"/>
    </source>
</evidence>
<evidence type="ECO:0000313" key="8">
    <source>
        <dbReference type="EMBL" id="QKD06420.1"/>
    </source>
</evidence>
<evidence type="ECO:0000256" key="4">
    <source>
        <dbReference type="ARBA" id="ARBA00022692"/>
    </source>
</evidence>
<evidence type="ECO:0000256" key="2">
    <source>
        <dbReference type="ARBA" id="ARBA00005262"/>
    </source>
</evidence>
<reference evidence="8 9" key="1">
    <citation type="submission" date="2018-10" db="EMBL/GenBank/DDBJ databases">
        <authorList>
            <person name="Perry B.J."/>
            <person name="Sullivan J.T."/>
            <person name="Murphy R.J.T."/>
            <person name="Ramsay J.P."/>
            <person name="Ronson C.W."/>
        </authorList>
    </citation>
    <scope>NUCLEOTIDE SEQUENCE [LARGE SCALE GENOMIC DNA]</scope>
    <source>
        <strain evidence="8 9">R88b</strain>
    </source>
</reference>
<dbReference type="GO" id="GO:0015109">
    <property type="term" value="F:chromate transmembrane transporter activity"/>
    <property type="evidence" value="ECO:0007669"/>
    <property type="project" value="InterPro"/>
</dbReference>
<dbReference type="InterPro" id="IPR003370">
    <property type="entry name" value="Chromate_transpt"/>
</dbReference>
<dbReference type="Pfam" id="PF02417">
    <property type="entry name" value="Chromate_transp"/>
    <property type="match status" value="1"/>
</dbReference>
<evidence type="ECO:0000313" key="9">
    <source>
        <dbReference type="Proteomes" id="UP000503017"/>
    </source>
</evidence>
<organism evidence="8 9">
    <name type="scientific">Mesorhizobium loti R88b</name>
    <dbReference type="NCBI Taxonomy" id="935548"/>
    <lineage>
        <taxon>Bacteria</taxon>
        <taxon>Pseudomonadati</taxon>
        <taxon>Pseudomonadota</taxon>
        <taxon>Alphaproteobacteria</taxon>
        <taxon>Hyphomicrobiales</taxon>
        <taxon>Phyllobacteriaceae</taxon>
        <taxon>Mesorhizobium</taxon>
    </lineage>
</organism>
<evidence type="ECO:0000256" key="6">
    <source>
        <dbReference type="ARBA" id="ARBA00023136"/>
    </source>
</evidence>
<evidence type="ECO:0000256" key="7">
    <source>
        <dbReference type="SAM" id="Phobius"/>
    </source>
</evidence>
<keyword evidence="3" id="KW-1003">Cell membrane</keyword>